<dbReference type="HOGENOM" id="CLU_3063505_0_0_11"/>
<dbReference type="Proteomes" id="UP000007947">
    <property type="component" value="Chromosome"/>
</dbReference>
<dbReference type="AlphaFoldDB" id="F5XKK4"/>
<evidence type="ECO:0000313" key="2">
    <source>
        <dbReference type="Proteomes" id="UP000007947"/>
    </source>
</evidence>
<sequence>MRGAELDEAEQKLALLRPEGQPLPTPFQRPGTAERVVPVFEHHAVNGCRPTWA</sequence>
<dbReference type="KEGG" id="mph:MLP_30620"/>
<gene>
    <name evidence="1" type="ordered locus">MLP_30620</name>
</gene>
<dbReference type="EMBL" id="AP012204">
    <property type="protein sequence ID" value="BAK36076.1"/>
    <property type="molecule type" value="Genomic_DNA"/>
</dbReference>
<dbReference type="STRING" id="1032480.MLP_30620"/>
<evidence type="ECO:0000313" key="1">
    <source>
        <dbReference type="EMBL" id="BAK36076.1"/>
    </source>
</evidence>
<protein>
    <submittedName>
        <fullName evidence="1">Uncharacterized protein</fullName>
    </submittedName>
</protein>
<organism evidence="1 2">
    <name type="scientific">Microlunatus phosphovorus (strain ATCC 700054 / DSM 10555 / JCM 9379 / NBRC 101784 / NCIMB 13414 / VKM Ac-1990 / NM-1)</name>
    <dbReference type="NCBI Taxonomy" id="1032480"/>
    <lineage>
        <taxon>Bacteria</taxon>
        <taxon>Bacillati</taxon>
        <taxon>Actinomycetota</taxon>
        <taxon>Actinomycetes</taxon>
        <taxon>Propionibacteriales</taxon>
        <taxon>Propionibacteriaceae</taxon>
        <taxon>Microlunatus</taxon>
    </lineage>
</organism>
<accession>F5XKK4</accession>
<keyword evidence="2" id="KW-1185">Reference proteome</keyword>
<proteinExistence type="predicted"/>
<reference evidence="1 2" key="1">
    <citation type="submission" date="2011-05" db="EMBL/GenBank/DDBJ databases">
        <title>Whole genome sequence of Microlunatus phosphovorus NM-1.</title>
        <authorList>
            <person name="Hosoyama A."/>
            <person name="Sasaki K."/>
            <person name="Harada T."/>
            <person name="Igarashi R."/>
            <person name="Kawakoshi A."/>
            <person name="Sasagawa M."/>
            <person name="Fukada J."/>
            <person name="Nakamura S."/>
            <person name="Katano Y."/>
            <person name="Hanada S."/>
            <person name="Kamagata Y."/>
            <person name="Nakamura N."/>
            <person name="Yamazaki S."/>
            <person name="Fujita N."/>
        </authorList>
    </citation>
    <scope>NUCLEOTIDE SEQUENCE [LARGE SCALE GENOMIC DNA]</scope>
    <source>
        <strain evidence="2">ATCC 700054 / DSM 10555 / JCM 9379 / NBRC 101784 / NCIMB 13414 / VKM Ac-1990 / NM-1</strain>
    </source>
</reference>
<name>F5XKK4_MICPN</name>